<dbReference type="SUPFAM" id="SSF56672">
    <property type="entry name" value="DNA/RNA polymerases"/>
    <property type="match status" value="1"/>
</dbReference>
<evidence type="ECO:0000313" key="5">
    <source>
        <dbReference type="EMBL" id="RZT66323.1"/>
    </source>
</evidence>
<evidence type="ECO:0000256" key="2">
    <source>
        <dbReference type="ARBA" id="ARBA00022705"/>
    </source>
</evidence>
<dbReference type="Gene3D" id="1.10.150.20">
    <property type="entry name" value="5' to 3' exonuclease, C-terminal subdomain"/>
    <property type="match status" value="1"/>
</dbReference>
<dbReference type="PANTHER" id="PTHR10133:SF27">
    <property type="entry name" value="DNA POLYMERASE NU"/>
    <property type="match status" value="1"/>
</dbReference>
<dbReference type="RefSeq" id="WP_241989005.1">
    <property type="nucleotide sequence ID" value="NZ_QYAG01000001.1"/>
</dbReference>
<keyword evidence="6" id="KW-1185">Reference proteome</keyword>
<keyword evidence="2" id="KW-0235">DNA replication</keyword>
<dbReference type="AlphaFoldDB" id="A0A4Q7TZB8"/>
<comment type="catalytic activity">
    <reaction evidence="3">
        <text>DNA(n) + a 2'-deoxyribonucleoside 5'-triphosphate = DNA(n+1) + diphosphate</text>
        <dbReference type="Rhea" id="RHEA:22508"/>
        <dbReference type="Rhea" id="RHEA-COMP:17339"/>
        <dbReference type="Rhea" id="RHEA-COMP:17340"/>
        <dbReference type="ChEBI" id="CHEBI:33019"/>
        <dbReference type="ChEBI" id="CHEBI:61560"/>
        <dbReference type="ChEBI" id="CHEBI:173112"/>
        <dbReference type="EC" id="2.7.7.7"/>
    </reaction>
</comment>
<protein>
    <recommendedName>
        <fullName evidence="1">DNA-directed DNA polymerase</fullName>
        <ecNumber evidence="1">2.7.7.7</ecNumber>
    </recommendedName>
</protein>
<dbReference type="GO" id="GO:0003887">
    <property type="term" value="F:DNA-directed DNA polymerase activity"/>
    <property type="evidence" value="ECO:0007669"/>
    <property type="project" value="UniProtKB-EC"/>
</dbReference>
<evidence type="ECO:0000256" key="1">
    <source>
        <dbReference type="ARBA" id="ARBA00012417"/>
    </source>
</evidence>
<dbReference type="NCBIfam" id="NF011538">
    <property type="entry name" value="PRK14975.1-1"/>
    <property type="match status" value="1"/>
</dbReference>
<evidence type="ECO:0000259" key="4">
    <source>
        <dbReference type="SMART" id="SM00482"/>
    </source>
</evidence>
<dbReference type="GO" id="GO:0003677">
    <property type="term" value="F:DNA binding"/>
    <property type="evidence" value="ECO:0007669"/>
    <property type="project" value="InterPro"/>
</dbReference>
<reference evidence="5 6" key="1">
    <citation type="journal article" date="2015" name="Stand. Genomic Sci.">
        <title>Genomic Encyclopedia of Bacterial and Archaeal Type Strains, Phase III: the genomes of soil and plant-associated and newly described type strains.</title>
        <authorList>
            <person name="Whitman W.B."/>
            <person name="Woyke T."/>
            <person name="Klenk H.P."/>
            <person name="Zhou Y."/>
            <person name="Lilburn T.G."/>
            <person name="Beck B.J."/>
            <person name="De Vos P."/>
            <person name="Vandamme P."/>
            <person name="Eisen J.A."/>
            <person name="Garrity G."/>
            <person name="Hugenholtz P."/>
            <person name="Kyrpides N.C."/>
        </authorList>
    </citation>
    <scope>NUCLEOTIDE SEQUENCE [LARGE SCALE GENOMIC DNA]</scope>
    <source>
        <strain evidence="5 6">RF6</strain>
    </source>
</reference>
<organism evidence="5 6">
    <name type="scientific">Leucobacter luti</name>
    <dbReference type="NCBI Taxonomy" id="340320"/>
    <lineage>
        <taxon>Bacteria</taxon>
        <taxon>Bacillati</taxon>
        <taxon>Actinomycetota</taxon>
        <taxon>Actinomycetes</taxon>
        <taxon>Micrococcales</taxon>
        <taxon>Microbacteriaceae</taxon>
        <taxon>Leucobacter</taxon>
    </lineage>
</organism>
<accession>A0A4Q7TZB8</accession>
<dbReference type="GO" id="GO:0006302">
    <property type="term" value="P:double-strand break repair"/>
    <property type="evidence" value="ECO:0007669"/>
    <property type="project" value="TreeGrafter"/>
</dbReference>
<dbReference type="InterPro" id="IPR043502">
    <property type="entry name" value="DNA/RNA_pol_sf"/>
</dbReference>
<evidence type="ECO:0000256" key="3">
    <source>
        <dbReference type="ARBA" id="ARBA00049244"/>
    </source>
</evidence>
<name>A0A4Q7TZB8_9MICO</name>
<dbReference type="CDD" id="cd06444">
    <property type="entry name" value="DNA_pol_A"/>
    <property type="match status" value="1"/>
</dbReference>
<dbReference type="InterPro" id="IPR002298">
    <property type="entry name" value="DNA_polymerase_A"/>
</dbReference>
<dbReference type="Gene3D" id="3.30.70.370">
    <property type="match status" value="1"/>
</dbReference>
<evidence type="ECO:0000313" key="6">
    <source>
        <dbReference type="Proteomes" id="UP000291832"/>
    </source>
</evidence>
<dbReference type="GO" id="GO:0006261">
    <property type="term" value="P:DNA-templated DNA replication"/>
    <property type="evidence" value="ECO:0007669"/>
    <property type="project" value="InterPro"/>
</dbReference>
<feature type="domain" description="DNA-directed DNA polymerase family A palm" evidence="4">
    <location>
        <begin position="327"/>
        <end position="547"/>
    </location>
</feature>
<dbReference type="InterPro" id="IPR001098">
    <property type="entry name" value="DNA-dir_DNA_pol_A_palm_dom"/>
</dbReference>
<dbReference type="EC" id="2.7.7.7" evidence="1"/>
<dbReference type="EMBL" id="SHKI01000004">
    <property type="protein sequence ID" value="RZT66323.1"/>
    <property type="molecule type" value="Genomic_DNA"/>
</dbReference>
<dbReference type="Proteomes" id="UP000291832">
    <property type="component" value="Unassembled WGS sequence"/>
</dbReference>
<dbReference type="PANTHER" id="PTHR10133">
    <property type="entry name" value="DNA POLYMERASE I"/>
    <property type="match status" value="1"/>
</dbReference>
<dbReference type="SMART" id="SM00482">
    <property type="entry name" value="POLAc"/>
    <property type="match status" value="1"/>
</dbReference>
<comment type="caution">
    <text evidence="5">The sequence shown here is derived from an EMBL/GenBank/DDBJ whole genome shotgun (WGS) entry which is preliminary data.</text>
</comment>
<gene>
    <name evidence="5" type="ORF">EV139_1759</name>
</gene>
<proteinExistence type="predicted"/>
<dbReference type="Pfam" id="PF00476">
    <property type="entry name" value="DNA_pol_A"/>
    <property type="match status" value="1"/>
</dbReference>
<sequence length="587" mass="61418">MPAPAVPAAPPTPPVAPAWWLLGESGAGGITAVPLDSVGAAGDAVQLDPAAFPAFVAAREAAGTVRWVWSDTPHWYPRLLDAGVCVSRCHDLRLSHAILAGSERVADPAPLRAAPEWDAGPALPTAPVQPEATLFDFAIPAAHPDSVPHDTAAGLAEFARQRAASGERGDLRLLLAAESAGALIAIEMATAGLPWDTAEHDRLLQAELGPRPAPGAKPARMVAVGEEVRAALGDPSASLDSPPKLVRALRRAGIDVASTSQWELMEHEHPAIAPLLHYKKLARLLTANGWTWLDEWVHDGRYRPVYVPGGVVTGRWASSGGGALQLPRQLRPALRADPGWRLVSADVAQLEPRVLAAYAGDRALAAAARGTDLYSGIVATGAVATREEAKYAVLGAMYGATTGEAGRLAPRLRRAYPTAMGVLDRAATTGETGGRVATRLGRTSPSPAREWLDEQAAASLPGATPADEARARRAARELGRFTRNFIVQGTAAEWALAWLGGLRGRLAALPVASDVAPARASGAVFERRAHLVFFLHDEVIVHAPAEQADAVAAAITAAAADAGELLFPGAPIDFPLDLKIAERSDAK</sequence>